<sequence length="48" mass="5349">MKNCCKTAQLFLGLGSNKDHELPEIIGARCAGIYTFFSGDAYGYKMRE</sequence>
<evidence type="ECO:0000313" key="1">
    <source>
        <dbReference type="EMBL" id="SJM96195.1"/>
    </source>
</evidence>
<keyword evidence="2" id="KW-1185">Reference proteome</keyword>
<reference evidence="2" key="1">
    <citation type="submission" date="2017-02" db="EMBL/GenBank/DDBJ databases">
        <authorList>
            <person name="Daims H."/>
        </authorList>
    </citation>
    <scope>NUCLEOTIDE SEQUENCE [LARGE SCALE GENOMIC DNA]</scope>
</reference>
<organism evidence="1 2">
    <name type="scientific">Crenothrix polyspora</name>
    <dbReference type="NCBI Taxonomy" id="360316"/>
    <lineage>
        <taxon>Bacteria</taxon>
        <taxon>Pseudomonadati</taxon>
        <taxon>Pseudomonadota</taxon>
        <taxon>Gammaproteobacteria</taxon>
        <taxon>Methylococcales</taxon>
        <taxon>Crenotrichaceae</taxon>
        <taxon>Crenothrix</taxon>
    </lineage>
</organism>
<accession>A0A1R4HIY6</accession>
<dbReference type="Proteomes" id="UP000195442">
    <property type="component" value="Unassembled WGS sequence"/>
</dbReference>
<gene>
    <name evidence="1" type="ORF">CRENPOLYSF2_900027</name>
</gene>
<dbReference type="RefSeq" id="WP_179210335.1">
    <property type="nucleotide sequence ID" value="NZ_FUKJ01000458.1"/>
</dbReference>
<dbReference type="AlphaFoldDB" id="A0A1R4HIY6"/>
<evidence type="ECO:0000313" key="2">
    <source>
        <dbReference type="Proteomes" id="UP000195442"/>
    </source>
</evidence>
<dbReference type="EMBL" id="FUKJ01000458">
    <property type="protein sequence ID" value="SJM96195.1"/>
    <property type="molecule type" value="Genomic_DNA"/>
</dbReference>
<protein>
    <submittedName>
        <fullName evidence="1">Uncharacterized protein</fullName>
    </submittedName>
</protein>
<proteinExistence type="predicted"/>
<name>A0A1R4HIY6_9GAMM</name>